<sequence>MMLFIKQYREDKNIDLRSLAIQANCSYSYLNQLENNIKKNPGLDILVRVGYALQVCPIRLLGGCYGGYCNPKCYYYKSYYIIP</sequence>
<dbReference type="PROSITE" id="PS50943">
    <property type="entry name" value="HTH_CROC1"/>
    <property type="match status" value="1"/>
</dbReference>
<dbReference type="SMART" id="SM00530">
    <property type="entry name" value="HTH_XRE"/>
    <property type="match status" value="1"/>
</dbReference>
<protein>
    <recommendedName>
        <fullName evidence="1">HTH cro/C1-type domain-containing protein</fullName>
    </recommendedName>
</protein>
<accession>A0A1L5F2T6</accession>
<dbReference type="OrthoDB" id="1859224at2"/>
<dbReference type="InterPro" id="IPR010982">
    <property type="entry name" value="Lambda_DNA-bd_dom_sf"/>
</dbReference>
<dbReference type="GO" id="GO:0003677">
    <property type="term" value="F:DNA binding"/>
    <property type="evidence" value="ECO:0007669"/>
    <property type="project" value="InterPro"/>
</dbReference>
<evidence type="ECO:0000313" key="2">
    <source>
        <dbReference type="EMBL" id="APM37313.1"/>
    </source>
</evidence>
<reference evidence="2 3" key="1">
    <citation type="submission" date="2016-12" db="EMBL/GenBank/DDBJ databases">
        <title>Complete genome sequence of Clostridium kluyveri JZZ isolated from the pit mud of a Chinese flavor liquor-making factory.</title>
        <authorList>
            <person name="Wang Y."/>
        </authorList>
    </citation>
    <scope>NUCLEOTIDE SEQUENCE [LARGE SCALE GENOMIC DNA]</scope>
    <source>
        <strain evidence="2 3">JZZ</strain>
    </source>
</reference>
<evidence type="ECO:0000259" key="1">
    <source>
        <dbReference type="PROSITE" id="PS50943"/>
    </source>
</evidence>
<evidence type="ECO:0000313" key="3">
    <source>
        <dbReference type="Proteomes" id="UP000184604"/>
    </source>
</evidence>
<dbReference type="EMBL" id="CP018335">
    <property type="protein sequence ID" value="APM37313.1"/>
    <property type="molecule type" value="Genomic_DNA"/>
</dbReference>
<dbReference type="InterPro" id="IPR001387">
    <property type="entry name" value="Cro/C1-type_HTH"/>
</dbReference>
<dbReference type="Pfam" id="PF01381">
    <property type="entry name" value="HTH_3"/>
    <property type="match status" value="1"/>
</dbReference>
<dbReference type="AlphaFoldDB" id="A0A1L5F2T6"/>
<gene>
    <name evidence="2" type="ORF">BS101_00300</name>
</gene>
<dbReference type="SUPFAM" id="SSF47413">
    <property type="entry name" value="lambda repressor-like DNA-binding domains"/>
    <property type="match status" value="1"/>
</dbReference>
<organism evidence="2 3">
    <name type="scientific">Clostridium kluyveri</name>
    <dbReference type="NCBI Taxonomy" id="1534"/>
    <lineage>
        <taxon>Bacteria</taxon>
        <taxon>Bacillati</taxon>
        <taxon>Bacillota</taxon>
        <taxon>Clostridia</taxon>
        <taxon>Eubacteriales</taxon>
        <taxon>Clostridiaceae</taxon>
        <taxon>Clostridium</taxon>
    </lineage>
</organism>
<dbReference type="RefSeq" id="WP_073537033.1">
    <property type="nucleotide sequence ID" value="NZ_CP018335.1"/>
</dbReference>
<proteinExistence type="predicted"/>
<name>A0A1L5F2T6_CLOKL</name>
<dbReference type="Gene3D" id="1.10.260.40">
    <property type="entry name" value="lambda repressor-like DNA-binding domains"/>
    <property type="match status" value="1"/>
</dbReference>
<dbReference type="CDD" id="cd00093">
    <property type="entry name" value="HTH_XRE"/>
    <property type="match status" value="1"/>
</dbReference>
<feature type="domain" description="HTH cro/C1-type" evidence="1">
    <location>
        <begin position="5"/>
        <end position="61"/>
    </location>
</feature>
<dbReference type="Proteomes" id="UP000184604">
    <property type="component" value="Chromosome"/>
</dbReference>